<organism evidence="6 7">
    <name type="scientific">Saccharicrinis carchari</name>
    <dbReference type="NCBI Taxonomy" id="1168039"/>
    <lineage>
        <taxon>Bacteria</taxon>
        <taxon>Pseudomonadati</taxon>
        <taxon>Bacteroidota</taxon>
        <taxon>Bacteroidia</taxon>
        <taxon>Marinilabiliales</taxon>
        <taxon>Marinilabiliaceae</taxon>
        <taxon>Saccharicrinis</taxon>
    </lineage>
</organism>
<keyword evidence="4" id="KW-0274">FAD</keyword>
<dbReference type="InterPro" id="IPR036188">
    <property type="entry name" value="FAD/NAD-bd_sf"/>
</dbReference>
<comment type="similarity">
    <text evidence="2">Belongs to the FAD-dependent oxidoreductase family.</text>
</comment>
<dbReference type="Pfam" id="PF07992">
    <property type="entry name" value="Pyr_redox_2"/>
    <property type="match status" value="1"/>
</dbReference>
<feature type="domain" description="FAD/NAD(P)-binding" evidence="5">
    <location>
        <begin position="5"/>
        <end position="295"/>
    </location>
</feature>
<dbReference type="OrthoDB" id="9792592at2"/>
<evidence type="ECO:0000256" key="4">
    <source>
        <dbReference type="ARBA" id="ARBA00022827"/>
    </source>
</evidence>
<dbReference type="RefSeq" id="WP_142533241.1">
    <property type="nucleotide sequence ID" value="NZ_FXTB01000004.1"/>
</dbReference>
<accession>A0A521CZX6</accession>
<evidence type="ECO:0000259" key="5">
    <source>
        <dbReference type="Pfam" id="PF07992"/>
    </source>
</evidence>
<name>A0A521CZX6_SACCC</name>
<dbReference type="InterPro" id="IPR050260">
    <property type="entry name" value="FAD-bd_OxRdtase"/>
</dbReference>
<dbReference type="Proteomes" id="UP000319040">
    <property type="component" value="Unassembled WGS sequence"/>
</dbReference>
<dbReference type="GO" id="GO:0016491">
    <property type="term" value="F:oxidoreductase activity"/>
    <property type="evidence" value="ECO:0007669"/>
    <property type="project" value="InterPro"/>
</dbReference>
<reference evidence="6 7" key="1">
    <citation type="submission" date="2017-05" db="EMBL/GenBank/DDBJ databases">
        <authorList>
            <person name="Varghese N."/>
            <person name="Submissions S."/>
        </authorList>
    </citation>
    <scope>NUCLEOTIDE SEQUENCE [LARGE SCALE GENOMIC DNA]</scope>
    <source>
        <strain evidence="6 7">DSM 27040</strain>
    </source>
</reference>
<dbReference type="Gene3D" id="3.50.50.60">
    <property type="entry name" value="FAD/NAD(P)-binding domain"/>
    <property type="match status" value="2"/>
</dbReference>
<evidence type="ECO:0000313" key="6">
    <source>
        <dbReference type="EMBL" id="SMO65005.1"/>
    </source>
</evidence>
<dbReference type="PRINTS" id="PR00368">
    <property type="entry name" value="FADPNR"/>
</dbReference>
<gene>
    <name evidence="6" type="ORF">SAMN06265379_10479</name>
</gene>
<dbReference type="PANTHER" id="PTHR43429">
    <property type="entry name" value="PYRIDINE NUCLEOTIDE-DISULFIDE OXIDOREDUCTASE DOMAIN-CONTAINING"/>
    <property type="match status" value="1"/>
</dbReference>
<keyword evidence="7" id="KW-1185">Reference proteome</keyword>
<proteinExistence type="inferred from homology"/>
<dbReference type="EMBL" id="FXTB01000004">
    <property type="protein sequence ID" value="SMO65005.1"/>
    <property type="molecule type" value="Genomic_DNA"/>
</dbReference>
<dbReference type="PRINTS" id="PR00411">
    <property type="entry name" value="PNDRDTASEI"/>
</dbReference>
<dbReference type="PANTHER" id="PTHR43429:SF3">
    <property type="entry name" value="NITRITE REDUCTASE [NAD(P)H]"/>
    <property type="match status" value="1"/>
</dbReference>
<dbReference type="SUPFAM" id="SSF51905">
    <property type="entry name" value="FAD/NAD(P)-binding domain"/>
    <property type="match status" value="1"/>
</dbReference>
<comment type="cofactor">
    <cofactor evidence="1">
        <name>FAD</name>
        <dbReference type="ChEBI" id="CHEBI:57692"/>
    </cofactor>
</comment>
<dbReference type="InterPro" id="IPR023753">
    <property type="entry name" value="FAD/NAD-binding_dom"/>
</dbReference>
<sequence length="390" mass="43945">MNVKNFVIVGGGIAGLSAIKAIREENKSASVLWVNNEDRIPYKRTKINKHIAKGFSKDEFALIDHHWLADQHVELLYDKVEQINTTKHVLTFNHSGSIKYNKLIIATGKIPKHFYVDGLTENIVHQVHTARQVENIVRSTAKSKRYLVIGAGVEGVETAEQLIKLGKEVTLIERNSMVLKRFLTPKFAHMLEKSILNAGINLRLGITQLAYKQSKSGTSLMTIDGQEHQVDTIISTIGYLPNTKLAIDAHIKCNTGIMVNEHLETSAPDVYAAGDVAEHPLGQITGLWHAAEHQGRLAGLNACGKQLKLQLKPFRMKTDVFGEFYFSVLPPNNKLSLIEEEMGDSRRDMYFNNDKIEALLMKNDKSRAKIYQQALMEKWSLEKIRKEIPL</sequence>
<dbReference type="AlphaFoldDB" id="A0A521CZX6"/>
<evidence type="ECO:0000256" key="3">
    <source>
        <dbReference type="ARBA" id="ARBA00022630"/>
    </source>
</evidence>
<keyword evidence="3" id="KW-0285">Flavoprotein</keyword>
<evidence type="ECO:0000313" key="7">
    <source>
        <dbReference type="Proteomes" id="UP000319040"/>
    </source>
</evidence>
<evidence type="ECO:0000256" key="2">
    <source>
        <dbReference type="ARBA" id="ARBA00006442"/>
    </source>
</evidence>
<evidence type="ECO:0000256" key="1">
    <source>
        <dbReference type="ARBA" id="ARBA00001974"/>
    </source>
</evidence>
<protein>
    <submittedName>
        <fullName evidence="6">Nitrite reductase (NADH) large subunit</fullName>
    </submittedName>
</protein>